<dbReference type="InterPro" id="IPR009075">
    <property type="entry name" value="AcylCo_DH/oxidase_C"/>
</dbReference>
<sequence length="339" mass="34450">MDFEISEEDRMLADLAERLFPPQGTSADAATVAEAGLYALTVPEDAGGFGGGLLSVWHVARAAGRGLAGVPLTQTAILPGALLAASGQDTLAQGLAAGEARVAACLDPGLTVAGGRVSGQLSDIVGAEGADWLIAPADGPEGRQLLLLPLGGADVTPAPLFDGTPAARIAMDMDLPGDAVLAGGNAAEDALTLARRLLWLAVAAETAGAAEAAVAETAAYLPDRKQFGQRLADFQALRHRLVDMMIAAQEIHAMSLHAAMALGAGAVDADVVLEAALLKAALAGRRVGQEAVQLHGGVGVTQEYRISRVFQRLTRLGLAAGGVSGLTQRLAGREARLLG</sequence>
<name>A0A438AHM8_9RHOB</name>
<evidence type="ECO:0000256" key="2">
    <source>
        <dbReference type="ARBA" id="ARBA00009347"/>
    </source>
</evidence>
<dbReference type="Gene3D" id="1.10.540.10">
    <property type="entry name" value="Acyl-CoA dehydrogenase/oxidase, N-terminal domain"/>
    <property type="match status" value="1"/>
</dbReference>
<dbReference type="EMBL" id="RQXX01000003">
    <property type="protein sequence ID" value="RVV98125.1"/>
    <property type="molecule type" value="Genomic_DNA"/>
</dbReference>
<evidence type="ECO:0000256" key="4">
    <source>
        <dbReference type="ARBA" id="ARBA00022827"/>
    </source>
</evidence>
<dbReference type="AlphaFoldDB" id="A0A438AHM8"/>
<dbReference type="PANTHER" id="PTHR43884:SF20">
    <property type="entry name" value="ACYL-COA DEHYDROGENASE FADE28"/>
    <property type="match status" value="1"/>
</dbReference>
<keyword evidence="4" id="KW-0274">FAD</keyword>
<dbReference type="InterPro" id="IPR009100">
    <property type="entry name" value="AcylCoA_DH/oxidase_NM_dom_sf"/>
</dbReference>
<dbReference type="Proteomes" id="UP000285908">
    <property type="component" value="Unassembled WGS sequence"/>
</dbReference>
<reference evidence="7 8" key="1">
    <citation type="submission" date="2018-11" db="EMBL/GenBank/DDBJ databases">
        <title>Mesobaculum littorinae gen. nov., sp. nov., isolated from Littorina scabra that represents a novel genus of the order Rhodobacteraceae.</title>
        <authorList>
            <person name="Li F."/>
        </authorList>
    </citation>
    <scope>NUCLEOTIDE SEQUENCE [LARGE SCALE GENOMIC DNA]</scope>
    <source>
        <strain evidence="7 8">M0103</strain>
    </source>
</reference>
<evidence type="ECO:0000313" key="8">
    <source>
        <dbReference type="Proteomes" id="UP000285908"/>
    </source>
</evidence>
<keyword evidence="8" id="KW-1185">Reference proteome</keyword>
<dbReference type="InterPro" id="IPR037069">
    <property type="entry name" value="AcylCoA_DH/ox_N_sf"/>
</dbReference>
<evidence type="ECO:0000256" key="1">
    <source>
        <dbReference type="ARBA" id="ARBA00001974"/>
    </source>
</evidence>
<protein>
    <recommendedName>
        <fullName evidence="6">Acyl-CoA dehydrogenase/oxidase C-terminal domain-containing protein</fullName>
    </recommendedName>
</protein>
<evidence type="ECO:0000313" key="7">
    <source>
        <dbReference type="EMBL" id="RVV98125.1"/>
    </source>
</evidence>
<keyword evidence="5" id="KW-0560">Oxidoreductase</keyword>
<organism evidence="7 8">
    <name type="scientific">Mesobaculum littorinae</name>
    <dbReference type="NCBI Taxonomy" id="2486419"/>
    <lineage>
        <taxon>Bacteria</taxon>
        <taxon>Pseudomonadati</taxon>
        <taxon>Pseudomonadota</taxon>
        <taxon>Alphaproteobacteria</taxon>
        <taxon>Rhodobacterales</taxon>
        <taxon>Roseobacteraceae</taxon>
        <taxon>Mesobaculum</taxon>
    </lineage>
</organism>
<accession>A0A438AHM8</accession>
<dbReference type="RefSeq" id="WP_127906791.1">
    <property type="nucleotide sequence ID" value="NZ_RQXX01000003.1"/>
</dbReference>
<keyword evidence="3" id="KW-0285">Flavoprotein</keyword>
<proteinExistence type="inferred from homology"/>
<feature type="domain" description="Acyl-CoA dehydrogenase/oxidase C-terminal" evidence="6">
    <location>
        <begin position="200"/>
        <end position="317"/>
    </location>
</feature>
<evidence type="ECO:0000259" key="6">
    <source>
        <dbReference type="Pfam" id="PF00441"/>
    </source>
</evidence>
<evidence type="ECO:0000256" key="3">
    <source>
        <dbReference type="ARBA" id="ARBA00022630"/>
    </source>
</evidence>
<dbReference type="PANTHER" id="PTHR43884">
    <property type="entry name" value="ACYL-COA DEHYDROGENASE"/>
    <property type="match status" value="1"/>
</dbReference>
<dbReference type="Pfam" id="PF00441">
    <property type="entry name" value="Acyl-CoA_dh_1"/>
    <property type="match status" value="1"/>
</dbReference>
<dbReference type="SUPFAM" id="SSF56645">
    <property type="entry name" value="Acyl-CoA dehydrogenase NM domain-like"/>
    <property type="match status" value="1"/>
</dbReference>
<comment type="caution">
    <text evidence="7">The sequence shown here is derived from an EMBL/GenBank/DDBJ whole genome shotgun (WGS) entry which is preliminary data.</text>
</comment>
<dbReference type="InterPro" id="IPR036250">
    <property type="entry name" value="AcylCo_DH-like_C"/>
</dbReference>
<dbReference type="Gene3D" id="1.20.140.10">
    <property type="entry name" value="Butyryl-CoA Dehydrogenase, subunit A, domain 3"/>
    <property type="match status" value="1"/>
</dbReference>
<dbReference type="OrthoDB" id="7328575at2"/>
<comment type="similarity">
    <text evidence="2">Belongs to the acyl-CoA dehydrogenase family.</text>
</comment>
<evidence type="ECO:0000256" key="5">
    <source>
        <dbReference type="ARBA" id="ARBA00023002"/>
    </source>
</evidence>
<dbReference type="GO" id="GO:0050660">
    <property type="term" value="F:flavin adenine dinucleotide binding"/>
    <property type="evidence" value="ECO:0007669"/>
    <property type="project" value="InterPro"/>
</dbReference>
<gene>
    <name evidence="7" type="ORF">EKE94_11780</name>
</gene>
<dbReference type="GO" id="GO:0003995">
    <property type="term" value="F:acyl-CoA dehydrogenase activity"/>
    <property type="evidence" value="ECO:0007669"/>
    <property type="project" value="TreeGrafter"/>
</dbReference>
<comment type="cofactor">
    <cofactor evidence="1">
        <name>FAD</name>
        <dbReference type="ChEBI" id="CHEBI:57692"/>
    </cofactor>
</comment>
<dbReference type="SUPFAM" id="SSF47203">
    <property type="entry name" value="Acyl-CoA dehydrogenase C-terminal domain-like"/>
    <property type="match status" value="1"/>
</dbReference>